<dbReference type="PROSITE" id="PS51186">
    <property type="entry name" value="GNAT"/>
    <property type="match status" value="1"/>
</dbReference>
<keyword evidence="2" id="KW-0808">Transferase</keyword>
<accession>A0A418MF36</accession>
<dbReference type="Pfam" id="PF13302">
    <property type="entry name" value="Acetyltransf_3"/>
    <property type="match status" value="1"/>
</dbReference>
<dbReference type="OrthoDB" id="9811523at2"/>
<dbReference type="Gene3D" id="3.40.630.30">
    <property type="match status" value="1"/>
</dbReference>
<gene>
    <name evidence="2" type="ORF">DYU11_08790</name>
</gene>
<sequence>MTHQLSWIKFTEEALQALINRDLQRASTLVGAKLGPYFITDDAVRRWNNRLNQFRQDSRTLDWIARIVMANGEVVGHAGFHGPPDQVGMVEVAYSVVPAHRGQGYAKSMLRDLLKQASSEPEIRVVRATIRPDNVASLATIRPFGFVHKGEQLDDIDGLEYIFEVDPESFQTEVD</sequence>
<proteinExistence type="predicted"/>
<dbReference type="EMBL" id="QXED01000002">
    <property type="protein sequence ID" value="RIV25386.1"/>
    <property type="molecule type" value="Genomic_DNA"/>
</dbReference>
<name>A0A418MF36_9BACT</name>
<keyword evidence="3" id="KW-1185">Reference proteome</keyword>
<evidence type="ECO:0000259" key="1">
    <source>
        <dbReference type="PROSITE" id="PS51186"/>
    </source>
</evidence>
<dbReference type="InterPro" id="IPR016181">
    <property type="entry name" value="Acyl_CoA_acyltransferase"/>
</dbReference>
<reference evidence="2 3" key="1">
    <citation type="submission" date="2018-08" db="EMBL/GenBank/DDBJ databases">
        <title>Fibrisoma montanum sp. nov., isolated from Danxia mountain soil.</title>
        <authorList>
            <person name="Huang Y."/>
        </authorList>
    </citation>
    <scope>NUCLEOTIDE SEQUENCE [LARGE SCALE GENOMIC DNA]</scope>
    <source>
        <strain evidence="2 3">HYT19</strain>
    </source>
</reference>
<dbReference type="Proteomes" id="UP000283523">
    <property type="component" value="Unassembled WGS sequence"/>
</dbReference>
<dbReference type="InterPro" id="IPR051531">
    <property type="entry name" value="N-acetyltransferase"/>
</dbReference>
<organism evidence="2 3">
    <name type="scientific">Fibrisoma montanum</name>
    <dbReference type="NCBI Taxonomy" id="2305895"/>
    <lineage>
        <taxon>Bacteria</taxon>
        <taxon>Pseudomonadati</taxon>
        <taxon>Bacteroidota</taxon>
        <taxon>Cytophagia</taxon>
        <taxon>Cytophagales</taxon>
        <taxon>Spirosomataceae</taxon>
        <taxon>Fibrisoma</taxon>
    </lineage>
</organism>
<dbReference type="CDD" id="cd04301">
    <property type="entry name" value="NAT_SF"/>
    <property type="match status" value="1"/>
</dbReference>
<dbReference type="SUPFAM" id="SSF55729">
    <property type="entry name" value="Acyl-CoA N-acyltransferases (Nat)"/>
    <property type="match status" value="1"/>
</dbReference>
<evidence type="ECO:0000313" key="3">
    <source>
        <dbReference type="Proteomes" id="UP000283523"/>
    </source>
</evidence>
<dbReference type="PANTHER" id="PTHR43792">
    <property type="entry name" value="GNAT FAMILY, PUTATIVE (AFU_ORTHOLOGUE AFUA_3G00765)-RELATED-RELATED"/>
    <property type="match status" value="1"/>
</dbReference>
<dbReference type="PANTHER" id="PTHR43792:SF13">
    <property type="entry name" value="ACETYLTRANSFERASE"/>
    <property type="match status" value="1"/>
</dbReference>
<dbReference type="AlphaFoldDB" id="A0A418MF36"/>
<feature type="domain" description="N-acetyltransferase" evidence="1">
    <location>
        <begin position="13"/>
        <end position="166"/>
    </location>
</feature>
<dbReference type="InterPro" id="IPR000182">
    <property type="entry name" value="GNAT_dom"/>
</dbReference>
<comment type="caution">
    <text evidence="2">The sequence shown here is derived from an EMBL/GenBank/DDBJ whole genome shotgun (WGS) entry which is preliminary data.</text>
</comment>
<dbReference type="RefSeq" id="WP_119667270.1">
    <property type="nucleotide sequence ID" value="NZ_QXED01000002.1"/>
</dbReference>
<protein>
    <submittedName>
        <fullName evidence="2">N-acetyltransferase</fullName>
    </submittedName>
</protein>
<evidence type="ECO:0000313" key="2">
    <source>
        <dbReference type="EMBL" id="RIV25386.1"/>
    </source>
</evidence>
<dbReference type="GO" id="GO:0016747">
    <property type="term" value="F:acyltransferase activity, transferring groups other than amino-acyl groups"/>
    <property type="evidence" value="ECO:0007669"/>
    <property type="project" value="InterPro"/>
</dbReference>